<comment type="similarity">
    <text evidence="1">Belongs to the guanylate kinase family.</text>
</comment>
<keyword evidence="6" id="KW-1185">Reference proteome</keyword>
<evidence type="ECO:0000256" key="1">
    <source>
        <dbReference type="ARBA" id="ARBA00005790"/>
    </source>
</evidence>
<dbReference type="FunFam" id="3.30.63.10:FF:000002">
    <property type="entry name" value="Guanylate kinase 1"/>
    <property type="match status" value="1"/>
</dbReference>
<dbReference type="STRING" id="1003232.J8ZZA5"/>
<keyword evidence="2" id="KW-0808">Transferase</keyword>
<keyword evidence="3" id="KW-0418">Kinase</keyword>
<evidence type="ECO:0000256" key="3">
    <source>
        <dbReference type="ARBA" id="ARBA00022777"/>
    </source>
</evidence>
<proteinExistence type="inferred from homology"/>
<dbReference type="PROSITE" id="PS00856">
    <property type="entry name" value="GUANYLATE_KINASE_1"/>
    <property type="match status" value="1"/>
</dbReference>
<dbReference type="PROSITE" id="PS50052">
    <property type="entry name" value="GUANYLATE_KINASE_2"/>
    <property type="match status" value="1"/>
</dbReference>
<accession>J8ZZA5</accession>
<protein>
    <recommendedName>
        <fullName evidence="4">Guanylate kinase-like domain-containing protein</fullName>
    </recommendedName>
</protein>
<dbReference type="OrthoDB" id="6334211at2759"/>
<evidence type="ECO:0000313" key="6">
    <source>
        <dbReference type="Proteomes" id="UP000003163"/>
    </source>
</evidence>
<dbReference type="InterPro" id="IPR008144">
    <property type="entry name" value="Guanylate_kin-like_dom"/>
</dbReference>
<dbReference type="PANTHER" id="PTHR23117:SF13">
    <property type="entry name" value="GUANYLATE KINASE"/>
    <property type="match status" value="1"/>
</dbReference>
<dbReference type="EMBL" id="AFBI03000011">
    <property type="protein sequence ID" value="EJW05008.1"/>
    <property type="molecule type" value="Genomic_DNA"/>
</dbReference>
<organism evidence="5 6">
    <name type="scientific">Edhazardia aedis (strain USNM 41457)</name>
    <name type="common">Microsporidian parasite</name>
    <dbReference type="NCBI Taxonomy" id="1003232"/>
    <lineage>
        <taxon>Eukaryota</taxon>
        <taxon>Fungi</taxon>
        <taxon>Fungi incertae sedis</taxon>
        <taxon>Microsporidia</taxon>
        <taxon>Edhazardia</taxon>
    </lineage>
</organism>
<dbReference type="VEuPathDB" id="MicrosporidiaDB:EDEG_00888"/>
<dbReference type="InterPro" id="IPR020590">
    <property type="entry name" value="Guanylate_kinase_CS"/>
</dbReference>
<name>J8ZZA5_EDHAE</name>
<dbReference type="AlphaFoldDB" id="J8ZZA5"/>
<dbReference type="Gene3D" id="3.40.50.300">
    <property type="entry name" value="P-loop containing nucleotide triphosphate hydrolases"/>
    <property type="match status" value="1"/>
</dbReference>
<dbReference type="SUPFAM" id="SSF52540">
    <property type="entry name" value="P-loop containing nucleoside triphosphate hydrolases"/>
    <property type="match status" value="1"/>
</dbReference>
<dbReference type="CDD" id="cd00071">
    <property type="entry name" value="GMPK"/>
    <property type="match status" value="1"/>
</dbReference>
<dbReference type="InterPro" id="IPR027417">
    <property type="entry name" value="P-loop_NTPase"/>
</dbReference>
<evidence type="ECO:0000313" key="5">
    <source>
        <dbReference type="EMBL" id="EJW05008.1"/>
    </source>
</evidence>
<evidence type="ECO:0000256" key="2">
    <source>
        <dbReference type="ARBA" id="ARBA00022679"/>
    </source>
</evidence>
<evidence type="ECO:0000259" key="4">
    <source>
        <dbReference type="PROSITE" id="PS50052"/>
    </source>
</evidence>
<dbReference type="SMART" id="SM00072">
    <property type="entry name" value="GuKc"/>
    <property type="match status" value="1"/>
</dbReference>
<dbReference type="InParanoid" id="J8ZZA5"/>
<dbReference type="Proteomes" id="UP000003163">
    <property type="component" value="Unassembled WGS sequence"/>
</dbReference>
<reference evidence="5 6" key="1">
    <citation type="submission" date="2011-08" db="EMBL/GenBank/DDBJ databases">
        <authorList>
            <person name="Liu Z.J."/>
            <person name="Shi F.L."/>
            <person name="Lu J.Q."/>
            <person name="Li M."/>
            <person name="Wang Z.L."/>
        </authorList>
    </citation>
    <scope>NUCLEOTIDE SEQUENCE [LARGE SCALE GENOMIC DNA]</scope>
    <source>
        <strain evidence="5 6">USNM 41457</strain>
    </source>
</reference>
<reference evidence="6" key="2">
    <citation type="submission" date="2015-07" db="EMBL/GenBank/DDBJ databases">
        <title>Contrasting host-pathogen interactions and genome evolution in two generalist and specialist microsporidian pathogens of mosquitoes.</title>
        <authorList>
            <consortium name="The Broad Institute Genomics Platform"/>
            <consortium name="The Broad Institute Genome Sequencing Center for Infectious Disease"/>
            <person name="Cuomo C.A."/>
            <person name="Sanscrainte N.D."/>
            <person name="Goldberg J.M."/>
            <person name="Heiman D."/>
            <person name="Young S."/>
            <person name="Zeng Q."/>
            <person name="Becnel J.J."/>
            <person name="Birren B.W."/>
        </authorList>
    </citation>
    <scope>NUCLEOTIDE SEQUENCE [LARGE SCALE GENOMIC DNA]</scope>
    <source>
        <strain evidence="6">USNM 41457</strain>
    </source>
</reference>
<dbReference type="GO" id="GO:0005829">
    <property type="term" value="C:cytosol"/>
    <property type="evidence" value="ECO:0007669"/>
    <property type="project" value="TreeGrafter"/>
</dbReference>
<comment type="caution">
    <text evidence="5">The sequence shown here is derived from an EMBL/GenBank/DDBJ whole genome shotgun (WGS) entry which is preliminary data.</text>
</comment>
<dbReference type="GO" id="GO:0004385">
    <property type="term" value="F:GMP kinase activity"/>
    <property type="evidence" value="ECO:0007669"/>
    <property type="project" value="TreeGrafter"/>
</dbReference>
<dbReference type="PANTHER" id="PTHR23117">
    <property type="entry name" value="GUANYLATE KINASE-RELATED"/>
    <property type="match status" value="1"/>
</dbReference>
<sequence length="214" mass="24972">MIKNKTTRPNIVFSGPSGSGKSTILRRLVSESNTQSIFVFSVSHTTRKIRENEKDGYDYHFVSRDIFEEMIKNDEFLEYATYNDNYYGTSKKEALKLERCNLNEINVENQNDNNKPILVLDLERKGVLALKKMNSNFKYIFIYADKNEIKERLLNRLKKDCLTLIDLKEIENRLNEYDNDVECFNSGIYDFSVKNVSVEQAVCDIIGYLNDINN</sequence>
<gene>
    <name evidence="5" type="ORF">EDEG_00888</name>
</gene>
<dbReference type="Pfam" id="PF00625">
    <property type="entry name" value="Guanylate_kin"/>
    <property type="match status" value="1"/>
</dbReference>
<feature type="domain" description="Guanylate kinase-like" evidence="4">
    <location>
        <begin position="8"/>
        <end position="210"/>
    </location>
</feature>
<dbReference type="InterPro" id="IPR008145">
    <property type="entry name" value="GK/Ca_channel_bsu"/>
</dbReference>
<dbReference type="HOGENOM" id="CLU_001715_0_2_1"/>
<dbReference type="FunCoup" id="J8ZZA5">
    <property type="interactions" value="119"/>
</dbReference>